<evidence type="ECO:0000313" key="1">
    <source>
        <dbReference type="EMBL" id="TDO26908.1"/>
    </source>
</evidence>
<dbReference type="Gene3D" id="3.90.550.10">
    <property type="entry name" value="Spore Coat Polysaccharide Biosynthesis Protein SpsA, Chain A"/>
    <property type="match status" value="1"/>
</dbReference>
<comment type="caution">
    <text evidence="1">The sequence shown here is derived from an EMBL/GenBank/DDBJ whole genome shotgun (WGS) entry which is preliminary data.</text>
</comment>
<name>A0A4V3C4R2_9BACT</name>
<sequence length="235" mass="27496">MKKIAVIPARGGSKRIPHKNIINFMGKPLMAWTIEAAQKSNIFDRIIVSTDDVKFAEVAREYNCEVPFLRDINADDITPVSEATIHAVQQAEKYYNEEYDIVVQLMANAPIRNQFDIINHYNNFVQNDFDFQLSCFPFGWMNPWWSFKMNEEKQHEWIHPDAMKKRSQDLDKLYCPTGAIWIAKKELLLQAKTFYGPGYKFHEIDWKSAVDIDDYEDLDFAKAVFYLQSHQGENV</sequence>
<organism evidence="1 2">
    <name type="scientific">Sediminibacterium goheungense</name>
    <dbReference type="NCBI Taxonomy" id="1086393"/>
    <lineage>
        <taxon>Bacteria</taxon>
        <taxon>Pseudomonadati</taxon>
        <taxon>Bacteroidota</taxon>
        <taxon>Chitinophagia</taxon>
        <taxon>Chitinophagales</taxon>
        <taxon>Chitinophagaceae</taxon>
        <taxon>Sediminibacterium</taxon>
    </lineage>
</organism>
<dbReference type="InterPro" id="IPR003329">
    <property type="entry name" value="Cytidylyl_trans"/>
</dbReference>
<reference evidence="1 2" key="1">
    <citation type="submission" date="2019-03" db="EMBL/GenBank/DDBJ databases">
        <title>Genomic Encyclopedia of Archaeal and Bacterial Type Strains, Phase II (KMG-II): from individual species to whole genera.</title>
        <authorList>
            <person name="Goeker M."/>
        </authorList>
    </citation>
    <scope>NUCLEOTIDE SEQUENCE [LARGE SCALE GENOMIC DNA]</scope>
    <source>
        <strain evidence="1 2">DSM 28323</strain>
    </source>
</reference>
<dbReference type="GO" id="GO:0008781">
    <property type="term" value="F:N-acylneuraminate cytidylyltransferase activity"/>
    <property type="evidence" value="ECO:0007669"/>
    <property type="project" value="TreeGrafter"/>
</dbReference>
<evidence type="ECO:0000313" key="2">
    <source>
        <dbReference type="Proteomes" id="UP000295741"/>
    </source>
</evidence>
<dbReference type="Proteomes" id="UP000295741">
    <property type="component" value="Unassembled WGS sequence"/>
</dbReference>
<protein>
    <submittedName>
        <fullName evidence="1">N-acylneuraminate cytidylyltransferase</fullName>
    </submittedName>
</protein>
<keyword evidence="1" id="KW-0548">Nucleotidyltransferase</keyword>
<dbReference type="AlphaFoldDB" id="A0A4V3C4R2"/>
<dbReference type="RefSeq" id="WP_133474781.1">
    <property type="nucleotide sequence ID" value="NZ_SNWP01000011.1"/>
</dbReference>
<accession>A0A4V3C4R2</accession>
<dbReference type="EMBL" id="SNWP01000011">
    <property type="protein sequence ID" value="TDO26908.1"/>
    <property type="molecule type" value="Genomic_DNA"/>
</dbReference>
<dbReference type="OrthoDB" id="9805604at2"/>
<gene>
    <name evidence="1" type="ORF">BC659_2223</name>
</gene>
<keyword evidence="2" id="KW-1185">Reference proteome</keyword>
<dbReference type="InterPro" id="IPR050793">
    <property type="entry name" value="CMP-NeuNAc_synthase"/>
</dbReference>
<dbReference type="PANTHER" id="PTHR21485">
    <property type="entry name" value="HAD SUPERFAMILY MEMBERS CMAS AND KDSC"/>
    <property type="match status" value="1"/>
</dbReference>
<dbReference type="CDD" id="cd02513">
    <property type="entry name" value="CMP-NeuAc_Synthase"/>
    <property type="match status" value="1"/>
</dbReference>
<dbReference type="PANTHER" id="PTHR21485:SF6">
    <property type="entry name" value="N-ACYLNEURAMINATE CYTIDYLYLTRANSFERASE-RELATED"/>
    <property type="match status" value="1"/>
</dbReference>
<dbReference type="Pfam" id="PF02348">
    <property type="entry name" value="CTP_transf_3"/>
    <property type="match status" value="1"/>
</dbReference>
<dbReference type="InterPro" id="IPR029044">
    <property type="entry name" value="Nucleotide-diphossugar_trans"/>
</dbReference>
<keyword evidence="1" id="KW-0808">Transferase</keyword>
<dbReference type="SUPFAM" id="SSF53448">
    <property type="entry name" value="Nucleotide-diphospho-sugar transferases"/>
    <property type="match status" value="1"/>
</dbReference>
<proteinExistence type="predicted"/>